<dbReference type="PANTHER" id="PTHR24198">
    <property type="entry name" value="ANKYRIN REPEAT AND PROTEIN KINASE DOMAIN-CONTAINING PROTEIN"/>
    <property type="match status" value="1"/>
</dbReference>
<dbReference type="EMBL" id="MU007042">
    <property type="protein sequence ID" value="KAF2429988.1"/>
    <property type="molecule type" value="Genomic_DNA"/>
</dbReference>
<comment type="caution">
    <text evidence="4">The sequence shown here is derived from an EMBL/GenBank/DDBJ whole genome shotgun (WGS) entry which is preliminary data.</text>
</comment>
<feature type="repeat" description="ANK" evidence="3">
    <location>
        <begin position="75"/>
        <end position="107"/>
    </location>
</feature>
<dbReference type="OrthoDB" id="539213at2759"/>
<keyword evidence="2 3" id="KW-0040">ANK repeat</keyword>
<dbReference type="Gene3D" id="1.25.40.20">
    <property type="entry name" value="Ankyrin repeat-containing domain"/>
    <property type="match status" value="2"/>
</dbReference>
<dbReference type="Proteomes" id="UP000800235">
    <property type="component" value="Unassembled WGS sequence"/>
</dbReference>
<dbReference type="PROSITE" id="PS50297">
    <property type="entry name" value="ANK_REP_REGION"/>
    <property type="match status" value="3"/>
</dbReference>
<dbReference type="PANTHER" id="PTHR24198:SF165">
    <property type="entry name" value="ANKYRIN REPEAT-CONTAINING PROTEIN-RELATED"/>
    <property type="match status" value="1"/>
</dbReference>
<dbReference type="AlphaFoldDB" id="A0A9P4NR84"/>
<feature type="repeat" description="ANK" evidence="3">
    <location>
        <begin position="1"/>
        <end position="29"/>
    </location>
</feature>
<evidence type="ECO:0000313" key="5">
    <source>
        <dbReference type="Proteomes" id="UP000800235"/>
    </source>
</evidence>
<feature type="non-terminal residue" evidence="4">
    <location>
        <position position="134"/>
    </location>
</feature>
<evidence type="ECO:0000256" key="3">
    <source>
        <dbReference type="PROSITE-ProRule" id="PRU00023"/>
    </source>
</evidence>
<dbReference type="SMART" id="SM00248">
    <property type="entry name" value="ANK"/>
    <property type="match status" value="4"/>
</dbReference>
<dbReference type="InterPro" id="IPR036770">
    <property type="entry name" value="Ankyrin_rpt-contain_sf"/>
</dbReference>
<accession>A0A9P4NR84</accession>
<dbReference type="Pfam" id="PF12796">
    <property type="entry name" value="Ank_2"/>
    <property type="match status" value="2"/>
</dbReference>
<protein>
    <submittedName>
        <fullName evidence="4">Ankyrin</fullName>
    </submittedName>
</protein>
<feature type="non-terminal residue" evidence="4">
    <location>
        <position position="1"/>
    </location>
</feature>
<evidence type="ECO:0000313" key="4">
    <source>
        <dbReference type="EMBL" id="KAF2429988.1"/>
    </source>
</evidence>
<gene>
    <name evidence="4" type="ORF">EJ08DRAFT_551407</name>
</gene>
<reference evidence="4" key="1">
    <citation type="journal article" date="2020" name="Stud. Mycol.">
        <title>101 Dothideomycetes genomes: a test case for predicting lifestyles and emergence of pathogens.</title>
        <authorList>
            <person name="Haridas S."/>
            <person name="Albert R."/>
            <person name="Binder M."/>
            <person name="Bloem J."/>
            <person name="Labutti K."/>
            <person name="Salamov A."/>
            <person name="Andreopoulos B."/>
            <person name="Baker S."/>
            <person name="Barry K."/>
            <person name="Bills G."/>
            <person name="Bluhm B."/>
            <person name="Cannon C."/>
            <person name="Castanera R."/>
            <person name="Culley D."/>
            <person name="Daum C."/>
            <person name="Ezra D."/>
            <person name="Gonzalez J."/>
            <person name="Henrissat B."/>
            <person name="Kuo A."/>
            <person name="Liang C."/>
            <person name="Lipzen A."/>
            <person name="Lutzoni F."/>
            <person name="Magnuson J."/>
            <person name="Mondo S."/>
            <person name="Nolan M."/>
            <person name="Ohm R."/>
            <person name="Pangilinan J."/>
            <person name="Park H.-J."/>
            <person name="Ramirez L."/>
            <person name="Alfaro M."/>
            <person name="Sun H."/>
            <person name="Tritt A."/>
            <person name="Yoshinaga Y."/>
            <person name="Zwiers L.-H."/>
            <person name="Turgeon B."/>
            <person name="Goodwin S."/>
            <person name="Spatafora J."/>
            <person name="Crous P."/>
            <person name="Grigoriev I."/>
        </authorList>
    </citation>
    <scope>NUCLEOTIDE SEQUENCE</scope>
    <source>
        <strain evidence="4">CBS 130266</strain>
    </source>
</reference>
<dbReference type="SUPFAM" id="SSF48403">
    <property type="entry name" value="Ankyrin repeat"/>
    <property type="match status" value="1"/>
</dbReference>
<feature type="repeat" description="ANK" evidence="3">
    <location>
        <begin position="108"/>
        <end position="134"/>
    </location>
</feature>
<keyword evidence="1" id="KW-0677">Repeat</keyword>
<dbReference type="PRINTS" id="PR01415">
    <property type="entry name" value="ANKYRIN"/>
</dbReference>
<dbReference type="InterPro" id="IPR002110">
    <property type="entry name" value="Ankyrin_rpt"/>
</dbReference>
<evidence type="ECO:0000256" key="1">
    <source>
        <dbReference type="ARBA" id="ARBA00022737"/>
    </source>
</evidence>
<dbReference type="PROSITE" id="PS50088">
    <property type="entry name" value="ANK_REPEAT"/>
    <property type="match status" value="3"/>
</dbReference>
<proteinExistence type="predicted"/>
<name>A0A9P4NR84_9PEZI</name>
<organism evidence="4 5">
    <name type="scientific">Tothia fuscella</name>
    <dbReference type="NCBI Taxonomy" id="1048955"/>
    <lineage>
        <taxon>Eukaryota</taxon>
        <taxon>Fungi</taxon>
        <taxon>Dikarya</taxon>
        <taxon>Ascomycota</taxon>
        <taxon>Pezizomycotina</taxon>
        <taxon>Dothideomycetes</taxon>
        <taxon>Pleosporomycetidae</taxon>
        <taxon>Venturiales</taxon>
        <taxon>Cylindrosympodiaceae</taxon>
        <taxon>Tothia</taxon>
    </lineage>
</organism>
<keyword evidence="5" id="KW-1185">Reference proteome</keyword>
<sequence length="134" mass="14459">PLHHATKAGNREAVTVLLSHGADPAIPDYTTTTPLHYAAENSHFSLLSAMLPRSTRLVQLQDGAKSMAFDQRDSVGQTPLHIACQRKEQEMVDLLLTSGADPSITNHRGESALDVALRKHETEIADILVKAGAT</sequence>
<evidence type="ECO:0000256" key="2">
    <source>
        <dbReference type="ARBA" id="ARBA00023043"/>
    </source>
</evidence>